<dbReference type="InterPro" id="IPR042802">
    <property type="entry name" value="ANR22"/>
</dbReference>
<dbReference type="PANTHER" id="PTHR47276">
    <property type="entry name" value="ANKYRIN REPEAT DOMAIN-CONTAINING PROTEIN 22"/>
    <property type="match status" value="1"/>
</dbReference>
<keyword evidence="2" id="KW-0812">Transmembrane</keyword>
<feature type="transmembrane region" description="Helical" evidence="2">
    <location>
        <begin position="88"/>
        <end position="108"/>
    </location>
</feature>
<dbReference type="PANTHER" id="PTHR47276:SF1">
    <property type="entry name" value="ANKYRIN REPEAT DOMAIN-CONTAINING PROTEIN 22"/>
    <property type="match status" value="1"/>
</dbReference>
<reference evidence="3" key="1">
    <citation type="submission" date="2025-08" db="UniProtKB">
        <authorList>
            <consortium name="Ensembl"/>
        </authorList>
    </citation>
    <scope>IDENTIFICATION</scope>
</reference>
<dbReference type="InterPro" id="IPR002110">
    <property type="entry name" value="Ankyrin_rpt"/>
</dbReference>
<keyword evidence="4" id="KW-1185">Reference proteome</keyword>
<dbReference type="Pfam" id="PF00023">
    <property type="entry name" value="Ank"/>
    <property type="match status" value="1"/>
</dbReference>
<dbReference type="Gene3D" id="1.25.40.20">
    <property type="entry name" value="Ankyrin repeat-containing domain"/>
    <property type="match status" value="2"/>
</dbReference>
<evidence type="ECO:0000256" key="1">
    <source>
        <dbReference type="PROSITE-ProRule" id="PRU00023"/>
    </source>
</evidence>
<feature type="repeat" description="ANK" evidence="1">
    <location>
        <begin position="40"/>
        <end position="72"/>
    </location>
</feature>
<evidence type="ECO:0000256" key="2">
    <source>
        <dbReference type="SAM" id="Phobius"/>
    </source>
</evidence>
<proteinExistence type="predicted"/>
<dbReference type="PROSITE" id="PS50088">
    <property type="entry name" value="ANK_REPEAT"/>
    <property type="match status" value="2"/>
</dbReference>
<dbReference type="Pfam" id="PF12796">
    <property type="entry name" value="Ank_2"/>
    <property type="match status" value="1"/>
</dbReference>
<keyword evidence="1" id="KW-0040">ANK repeat</keyword>
<dbReference type="InterPro" id="IPR036770">
    <property type="entry name" value="Ankyrin_rpt-contain_sf"/>
</dbReference>
<organism evidence="3 4">
    <name type="scientific">Zosterops lateralis melanops</name>
    <dbReference type="NCBI Taxonomy" id="1220523"/>
    <lineage>
        <taxon>Eukaryota</taxon>
        <taxon>Metazoa</taxon>
        <taxon>Chordata</taxon>
        <taxon>Craniata</taxon>
        <taxon>Vertebrata</taxon>
        <taxon>Euteleostomi</taxon>
        <taxon>Archelosauria</taxon>
        <taxon>Archosauria</taxon>
        <taxon>Dinosauria</taxon>
        <taxon>Saurischia</taxon>
        <taxon>Theropoda</taxon>
        <taxon>Coelurosauria</taxon>
        <taxon>Aves</taxon>
        <taxon>Neognathae</taxon>
        <taxon>Neoaves</taxon>
        <taxon>Telluraves</taxon>
        <taxon>Australaves</taxon>
        <taxon>Passeriformes</taxon>
        <taxon>Sylvioidea</taxon>
        <taxon>Zosteropidae</taxon>
        <taxon>Zosterops</taxon>
    </lineage>
</organism>
<dbReference type="Ensembl" id="ENSZLMT00000012728.1">
    <property type="protein sequence ID" value="ENSZLMP00000012385.1"/>
    <property type="gene ID" value="ENSZLMG00000008598.1"/>
</dbReference>
<dbReference type="PROSITE" id="PS50297">
    <property type="entry name" value="ANK_REP_REGION"/>
    <property type="match status" value="2"/>
</dbReference>
<dbReference type="SUPFAM" id="SSF48403">
    <property type="entry name" value="Ankyrin repeat"/>
    <property type="match status" value="1"/>
</dbReference>
<dbReference type="AlphaFoldDB" id="A0A8D2PDV4"/>
<reference evidence="3" key="2">
    <citation type="submission" date="2025-09" db="UniProtKB">
        <authorList>
            <consortium name="Ensembl"/>
        </authorList>
    </citation>
    <scope>IDENTIFICATION</scope>
</reference>
<dbReference type="SMART" id="SM00248">
    <property type="entry name" value="ANK"/>
    <property type="match status" value="4"/>
</dbReference>
<evidence type="ECO:0000313" key="4">
    <source>
        <dbReference type="Proteomes" id="UP000694401"/>
    </source>
</evidence>
<evidence type="ECO:0000313" key="3">
    <source>
        <dbReference type="Ensembl" id="ENSZLMP00000012385.1"/>
    </source>
</evidence>
<name>A0A8D2PDV4_ZOSLA</name>
<keyword evidence="2" id="KW-0472">Membrane</keyword>
<feature type="repeat" description="ANK" evidence="1">
    <location>
        <begin position="129"/>
        <end position="161"/>
    </location>
</feature>
<accession>A0A8D2PDV4</accession>
<dbReference type="Proteomes" id="UP000694401">
    <property type="component" value="Unassembled WGS sequence"/>
</dbReference>
<protein>
    <submittedName>
        <fullName evidence="3">Ankyrin repeat domain 22</fullName>
    </submittedName>
</protein>
<keyword evidence="2" id="KW-1133">Transmembrane helix</keyword>
<sequence>MNVVFSLQPICQAAYNNDFNKVHLLLEQNSNYLNVQDIFSGDTPLICACRQGNNRIVNYLLRKHADVNLRNKKDRTCLHYAVRKRFTFLDYVLIIILMPVMLIGYLLMVSLDGRRMTLYLPLEHIFLASGSTALHYACEMRNQAVIPLLLEAQADTSVKNQDGETPLDIARRLQFHNIESMIRRDS</sequence>